<evidence type="ECO:0000256" key="5">
    <source>
        <dbReference type="ARBA" id="ARBA00022763"/>
    </source>
</evidence>
<keyword evidence="3" id="KW-0540">Nuclease</keyword>
<dbReference type="GO" id="GO:0006281">
    <property type="term" value="P:DNA repair"/>
    <property type="evidence" value="ECO:0007669"/>
    <property type="project" value="UniProtKB-KW"/>
</dbReference>
<keyword evidence="7" id="KW-0460">Magnesium</keyword>
<dbReference type="Pfam" id="PF03372">
    <property type="entry name" value="Exo_endo_phos"/>
    <property type="match status" value="1"/>
</dbReference>
<dbReference type="Proteomes" id="UP000196531">
    <property type="component" value="Unassembled WGS sequence"/>
</dbReference>
<dbReference type="InterPro" id="IPR051547">
    <property type="entry name" value="TDP2-like"/>
</dbReference>
<dbReference type="InterPro" id="IPR036691">
    <property type="entry name" value="Endo/exonu/phosph_ase_sf"/>
</dbReference>
<evidence type="ECO:0000256" key="4">
    <source>
        <dbReference type="ARBA" id="ARBA00022723"/>
    </source>
</evidence>
<reference evidence="12" key="1">
    <citation type="journal article" date="2017" name="Proc. Natl. Acad. Sci. U.S.A.">
        <title>Simulation of Deepwater Horizon oil plume reveals substrate specialization within a complex community of hydrocarbon-degraders.</title>
        <authorList>
            <person name="Hu P."/>
            <person name="Dubinsky E.A."/>
            <person name="Probst A.J."/>
            <person name="Wang J."/>
            <person name="Sieber C.M.K."/>
            <person name="Tom L.M."/>
            <person name="Gardinali P."/>
            <person name="Banfield J.F."/>
            <person name="Atlas R.M."/>
            <person name="Andersen G.L."/>
        </authorList>
    </citation>
    <scope>NUCLEOTIDE SEQUENCE [LARGE SCALE GENOMIC DNA]</scope>
</reference>
<comment type="cofactor">
    <cofactor evidence="1">
        <name>Mn(2+)</name>
        <dbReference type="ChEBI" id="CHEBI:29035"/>
    </cofactor>
</comment>
<evidence type="ECO:0000313" key="11">
    <source>
        <dbReference type="EMBL" id="OUR96214.1"/>
    </source>
</evidence>
<keyword evidence="8" id="KW-0234">DNA repair</keyword>
<evidence type="ECO:0000256" key="7">
    <source>
        <dbReference type="ARBA" id="ARBA00022842"/>
    </source>
</evidence>
<keyword evidence="4" id="KW-0479">Metal-binding</keyword>
<evidence type="ECO:0000256" key="9">
    <source>
        <dbReference type="SAM" id="SignalP"/>
    </source>
</evidence>
<feature type="chain" id="PRO_5013164660" description="Endonuclease/exonuclease/phosphatase domain-containing protein" evidence="9">
    <location>
        <begin position="18"/>
        <end position="260"/>
    </location>
</feature>
<dbReference type="SUPFAM" id="SSF56219">
    <property type="entry name" value="DNase I-like"/>
    <property type="match status" value="1"/>
</dbReference>
<keyword evidence="9" id="KW-0732">Signal</keyword>
<dbReference type="InterPro" id="IPR005135">
    <property type="entry name" value="Endo/exonuclease/phosphatase"/>
</dbReference>
<dbReference type="PANTHER" id="PTHR15822:SF4">
    <property type="entry name" value="TYROSYL-DNA PHOSPHODIESTERASE 2"/>
    <property type="match status" value="1"/>
</dbReference>
<evidence type="ECO:0000256" key="6">
    <source>
        <dbReference type="ARBA" id="ARBA00022801"/>
    </source>
</evidence>
<proteinExistence type="predicted"/>
<comment type="caution">
    <text evidence="11">The sequence shown here is derived from an EMBL/GenBank/DDBJ whole genome shotgun (WGS) entry which is preliminary data.</text>
</comment>
<keyword evidence="6" id="KW-0378">Hydrolase</keyword>
<evidence type="ECO:0000313" key="12">
    <source>
        <dbReference type="Proteomes" id="UP000196531"/>
    </source>
</evidence>
<organism evidence="11 12">
    <name type="scientific">Halobacteriovorax marinus</name>
    <dbReference type="NCBI Taxonomy" id="97084"/>
    <lineage>
        <taxon>Bacteria</taxon>
        <taxon>Pseudomonadati</taxon>
        <taxon>Bdellovibrionota</taxon>
        <taxon>Bacteriovoracia</taxon>
        <taxon>Bacteriovoracales</taxon>
        <taxon>Halobacteriovoraceae</taxon>
        <taxon>Halobacteriovorax</taxon>
    </lineage>
</organism>
<dbReference type="AlphaFoldDB" id="A0A1Y5F5Z8"/>
<dbReference type="EMBL" id="MAAO01000006">
    <property type="protein sequence ID" value="OUR96214.1"/>
    <property type="molecule type" value="Genomic_DNA"/>
</dbReference>
<dbReference type="Gene3D" id="3.60.10.10">
    <property type="entry name" value="Endonuclease/exonuclease/phosphatase"/>
    <property type="match status" value="1"/>
</dbReference>
<feature type="signal peptide" evidence="9">
    <location>
        <begin position="1"/>
        <end position="17"/>
    </location>
</feature>
<feature type="domain" description="Endonuclease/exonuclease/phosphatase" evidence="10">
    <location>
        <begin position="24"/>
        <end position="250"/>
    </location>
</feature>
<sequence length="260" mass="30685">MSKLALLFLLISPLCFSKSFSVSTQNLWHYTRDYDQRLFELESFIEFEKADIMTFQEAWKHYRGKSLFKAFLRNEDYNVHYVRSNNTGIMKEGLAIVSTFQQSGKKHSFKLPFSKFFGKRLMLVSEIAISAEKSIYVINVHLSPFGDRKHERIEQLKFIIEKIKNRFSDKPIILTGDFNQDQEKDFFSPLLKIGFSYSARKEKVGCTFCDDNPYTDGDWNSKLDYIFYQKKFFELLNVRKTFEGHPISDHYGLRAVFNLL</sequence>
<dbReference type="GO" id="GO:0016787">
    <property type="term" value="F:hydrolase activity"/>
    <property type="evidence" value="ECO:0007669"/>
    <property type="project" value="UniProtKB-KW"/>
</dbReference>
<evidence type="ECO:0000256" key="2">
    <source>
        <dbReference type="ARBA" id="ARBA00001946"/>
    </source>
</evidence>
<evidence type="ECO:0000256" key="1">
    <source>
        <dbReference type="ARBA" id="ARBA00001936"/>
    </source>
</evidence>
<dbReference type="GO" id="GO:0046872">
    <property type="term" value="F:metal ion binding"/>
    <property type="evidence" value="ECO:0007669"/>
    <property type="project" value="UniProtKB-KW"/>
</dbReference>
<comment type="cofactor">
    <cofactor evidence="2">
        <name>Mg(2+)</name>
        <dbReference type="ChEBI" id="CHEBI:18420"/>
    </cofactor>
</comment>
<evidence type="ECO:0000256" key="3">
    <source>
        <dbReference type="ARBA" id="ARBA00022722"/>
    </source>
</evidence>
<accession>A0A1Y5F5Z8</accession>
<evidence type="ECO:0000259" key="10">
    <source>
        <dbReference type="Pfam" id="PF03372"/>
    </source>
</evidence>
<dbReference type="GO" id="GO:0004518">
    <property type="term" value="F:nuclease activity"/>
    <property type="evidence" value="ECO:0007669"/>
    <property type="project" value="UniProtKB-KW"/>
</dbReference>
<dbReference type="PANTHER" id="PTHR15822">
    <property type="entry name" value="TRAF AND TNF RECEPTOR-ASSOCIATED PROTEIN"/>
    <property type="match status" value="1"/>
</dbReference>
<evidence type="ECO:0000256" key="8">
    <source>
        <dbReference type="ARBA" id="ARBA00023204"/>
    </source>
</evidence>
<gene>
    <name evidence="11" type="ORF">A9Q84_07600</name>
</gene>
<protein>
    <recommendedName>
        <fullName evidence="10">Endonuclease/exonuclease/phosphatase domain-containing protein</fullName>
    </recommendedName>
</protein>
<keyword evidence="5" id="KW-0227">DNA damage</keyword>
<name>A0A1Y5F5Z8_9BACT</name>